<dbReference type="Gene3D" id="1.20.1440.110">
    <property type="entry name" value="acylaminoacyl peptidase"/>
    <property type="match status" value="1"/>
</dbReference>
<dbReference type="GO" id="GO:0008236">
    <property type="term" value="F:serine-type peptidase activity"/>
    <property type="evidence" value="ECO:0007669"/>
    <property type="project" value="InterPro"/>
</dbReference>
<dbReference type="Gene3D" id="3.40.50.1820">
    <property type="entry name" value="alpha/beta hydrolase"/>
    <property type="match status" value="1"/>
</dbReference>
<evidence type="ECO:0000313" key="2">
    <source>
        <dbReference type="EMBL" id="SED88810.1"/>
    </source>
</evidence>
<sequence length="382" mass="42317">MLEWGWRPWPDSEEYSYFFMRVLATAQGGAASISECISASKNIVPGDGASWFRAWNRLAETNRARADQAFERGSLQAAASNWLRASNYHRTSELFLSAEDGKRRAAILDMRKCAQSYLGNSFPKGEILQMPFGKRTMEAYYLRANGIAPQPVVVCVGGADDFKEDLLCSVPRIASESGYSVLLVDVIGSGTGIRDANGIEPVVEVEDVIGHWIDHLWDRSDVDGSRLAVYGIGLGGAYATRCASRDRRIAAAVCDGGLWDYRERMFVERRLRKLDDTLIDSRLTARLMLAGPLQTIDCPYLVTMGAQDRSGVQDASALLDAARSAGLAAHLKVFAPEETGSFPDHVDNPALVHEYVFDWLREAMQLTRTRDVRIDGQSDETY</sequence>
<dbReference type="InterPro" id="IPR050261">
    <property type="entry name" value="FrsA_esterase"/>
</dbReference>
<dbReference type="PANTHER" id="PTHR22946:SF12">
    <property type="entry name" value="CONIDIAL PIGMENT BIOSYNTHESIS PROTEIN AYG1 (AFU_ORTHOLOGUE AFUA_2G17550)"/>
    <property type="match status" value="1"/>
</dbReference>
<gene>
    <name evidence="2" type="ORF">SAMN05444171_5539</name>
</gene>
<accession>A0A1H5ECQ1</accession>
<feature type="domain" description="Peptidase S9 prolyl oligopeptidase catalytic" evidence="1">
    <location>
        <begin position="173"/>
        <end position="365"/>
    </location>
</feature>
<organism evidence="2 3">
    <name type="scientific">Bradyrhizobium lablabi</name>
    <dbReference type="NCBI Taxonomy" id="722472"/>
    <lineage>
        <taxon>Bacteria</taxon>
        <taxon>Pseudomonadati</taxon>
        <taxon>Pseudomonadota</taxon>
        <taxon>Alphaproteobacteria</taxon>
        <taxon>Hyphomicrobiales</taxon>
        <taxon>Nitrobacteraceae</taxon>
        <taxon>Bradyrhizobium</taxon>
    </lineage>
</organism>
<dbReference type="GO" id="GO:0006508">
    <property type="term" value="P:proteolysis"/>
    <property type="evidence" value="ECO:0007669"/>
    <property type="project" value="InterPro"/>
</dbReference>
<dbReference type="InterPro" id="IPR029058">
    <property type="entry name" value="AB_hydrolase_fold"/>
</dbReference>
<evidence type="ECO:0000259" key="1">
    <source>
        <dbReference type="Pfam" id="PF00326"/>
    </source>
</evidence>
<reference evidence="2 3" key="1">
    <citation type="submission" date="2016-10" db="EMBL/GenBank/DDBJ databases">
        <authorList>
            <person name="de Groot N.N."/>
        </authorList>
    </citation>
    <scope>NUCLEOTIDE SEQUENCE [LARGE SCALE GENOMIC DNA]</scope>
    <source>
        <strain evidence="2 3">GAS522</strain>
    </source>
</reference>
<dbReference type="Proteomes" id="UP000183208">
    <property type="component" value="Unassembled WGS sequence"/>
</dbReference>
<proteinExistence type="predicted"/>
<protein>
    <submittedName>
        <fullName evidence="2">Prolyl oligopeptidase family protein</fullName>
    </submittedName>
</protein>
<dbReference type="InterPro" id="IPR001375">
    <property type="entry name" value="Peptidase_S9_cat"/>
</dbReference>
<name>A0A1H5ECQ1_9BRAD</name>
<dbReference type="AlphaFoldDB" id="A0A1H5ECQ1"/>
<dbReference type="Pfam" id="PF00326">
    <property type="entry name" value="Peptidase_S9"/>
    <property type="match status" value="1"/>
</dbReference>
<dbReference type="EMBL" id="FNTI01000001">
    <property type="protein sequence ID" value="SED88810.1"/>
    <property type="molecule type" value="Genomic_DNA"/>
</dbReference>
<dbReference type="SUPFAM" id="SSF53474">
    <property type="entry name" value="alpha/beta-Hydrolases"/>
    <property type="match status" value="1"/>
</dbReference>
<evidence type="ECO:0000313" key="3">
    <source>
        <dbReference type="Proteomes" id="UP000183208"/>
    </source>
</evidence>
<dbReference type="PANTHER" id="PTHR22946">
    <property type="entry name" value="DIENELACTONE HYDROLASE DOMAIN-CONTAINING PROTEIN-RELATED"/>
    <property type="match status" value="1"/>
</dbReference>